<dbReference type="STRING" id="478744.SAMN05444359_106164"/>
<dbReference type="CDD" id="cd09895">
    <property type="entry name" value="NGN_SP_UpxY"/>
    <property type="match status" value="1"/>
</dbReference>
<dbReference type="OrthoDB" id="1491263at2"/>
<dbReference type="RefSeq" id="WP_090166852.1">
    <property type="nucleotide sequence ID" value="NZ_FOFB01000006.1"/>
</dbReference>
<dbReference type="EMBL" id="FOFB01000006">
    <property type="protein sequence ID" value="SEQ18016.1"/>
    <property type="molecule type" value="Genomic_DNA"/>
</dbReference>
<dbReference type="InterPro" id="IPR006645">
    <property type="entry name" value="NGN-like_dom"/>
</dbReference>
<dbReference type="GO" id="GO:0006354">
    <property type="term" value="P:DNA-templated transcription elongation"/>
    <property type="evidence" value="ECO:0007669"/>
    <property type="project" value="InterPro"/>
</dbReference>
<evidence type="ECO:0000256" key="1">
    <source>
        <dbReference type="ARBA" id="ARBA00022814"/>
    </source>
</evidence>
<proteinExistence type="predicted"/>
<dbReference type="PANTHER" id="PTHR30265:SF4">
    <property type="entry name" value="KOW MOTIF FAMILY PROTEIN, EXPRESSED"/>
    <property type="match status" value="1"/>
</dbReference>
<keyword evidence="3" id="KW-0804">Transcription</keyword>
<gene>
    <name evidence="5" type="ORF">SAMN05444359_106164</name>
</gene>
<dbReference type="GO" id="GO:0031564">
    <property type="term" value="P:transcription antitermination"/>
    <property type="evidence" value="ECO:0007669"/>
    <property type="project" value="UniProtKB-KW"/>
</dbReference>
<dbReference type="AlphaFoldDB" id="A0A1H9DX58"/>
<dbReference type="InParanoid" id="A0A1H9DX58"/>
<evidence type="ECO:0000256" key="2">
    <source>
        <dbReference type="ARBA" id="ARBA00023015"/>
    </source>
</evidence>
<dbReference type="InterPro" id="IPR043425">
    <property type="entry name" value="NusG-like"/>
</dbReference>
<evidence type="ECO:0000313" key="6">
    <source>
        <dbReference type="Proteomes" id="UP000199021"/>
    </source>
</evidence>
<feature type="domain" description="NusG-like N-terminal" evidence="4">
    <location>
        <begin position="27"/>
        <end position="124"/>
    </location>
</feature>
<evidence type="ECO:0000259" key="4">
    <source>
        <dbReference type="SMART" id="SM00738"/>
    </source>
</evidence>
<keyword evidence="6" id="KW-1185">Reference proteome</keyword>
<dbReference type="InterPro" id="IPR036735">
    <property type="entry name" value="NGN_dom_sf"/>
</dbReference>
<dbReference type="SUPFAM" id="SSF82679">
    <property type="entry name" value="N-utilization substance G protein NusG, N-terminal domain"/>
    <property type="match status" value="1"/>
</dbReference>
<keyword evidence="2" id="KW-0805">Transcription regulation</keyword>
<dbReference type="NCBIfam" id="NF033644">
    <property type="entry name" value="antiterm_UpxY"/>
    <property type="match status" value="1"/>
</dbReference>
<keyword evidence="1" id="KW-0889">Transcription antitermination</keyword>
<dbReference type="SMART" id="SM00738">
    <property type="entry name" value="NGN"/>
    <property type="match status" value="1"/>
</dbReference>
<evidence type="ECO:0000256" key="3">
    <source>
        <dbReference type="ARBA" id="ARBA00023163"/>
    </source>
</evidence>
<organism evidence="5 6">
    <name type="scientific">Neolewinella agarilytica</name>
    <dbReference type="NCBI Taxonomy" id="478744"/>
    <lineage>
        <taxon>Bacteria</taxon>
        <taxon>Pseudomonadati</taxon>
        <taxon>Bacteroidota</taxon>
        <taxon>Saprospiria</taxon>
        <taxon>Saprospirales</taxon>
        <taxon>Lewinellaceae</taxon>
        <taxon>Neolewinella</taxon>
    </lineage>
</organism>
<dbReference type="Proteomes" id="UP000199021">
    <property type="component" value="Unassembled WGS sequence"/>
</dbReference>
<accession>A0A1H9DX58</accession>
<protein>
    <submittedName>
        <fullName evidence="5">Transcription antitermination protein nusG</fullName>
    </submittedName>
</protein>
<dbReference type="PANTHER" id="PTHR30265">
    <property type="entry name" value="RHO-INTERACTING TRANSCRIPTION TERMINATION FACTOR NUSG"/>
    <property type="match status" value="1"/>
</dbReference>
<dbReference type="Gene3D" id="3.30.70.940">
    <property type="entry name" value="NusG, N-terminal domain"/>
    <property type="match status" value="1"/>
</dbReference>
<sequence length="213" mass="24519">MAIRISSLNHCLSAASTGKLDDIHLRERRWFAVRTSSRHEKRACEELRRSGVECYVPLREKVYKYPGKKVTRQLPLMSGYVFVRIHKGEEMTVRRAHYVSGFVTIGEDRRMISEHEIDLLRKLSTDRKLDWDTIEEAFDFREGTPVEIIRGPLAGIRGYYVRKKSKKTFVISLSGIGACLSTCEIDPCYLMTLSEEAMVPEEVATTNDSKVLW</sequence>
<reference evidence="6" key="1">
    <citation type="submission" date="2016-10" db="EMBL/GenBank/DDBJ databases">
        <authorList>
            <person name="Varghese N."/>
            <person name="Submissions S."/>
        </authorList>
    </citation>
    <scope>NUCLEOTIDE SEQUENCE [LARGE SCALE GENOMIC DNA]</scope>
    <source>
        <strain evidence="6">DSM 24740</strain>
    </source>
</reference>
<evidence type="ECO:0000313" key="5">
    <source>
        <dbReference type="EMBL" id="SEQ18016.1"/>
    </source>
</evidence>
<dbReference type="Pfam" id="PF02357">
    <property type="entry name" value="NusG"/>
    <property type="match status" value="1"/>
</dbReference>
<name>A0A1H9DX58_9BACT</name>